<feature type="transmembrane region" description="Helical" evidence="1">
    <location>
        <begin position="119"/>
        <end position="139"/>
    </location>
</feature>
<organism evidence="2 3">
    <name type="scientific">Microbacterium oleivorans</name>
    <dbReference type="NCBI Taxonomy" id="273677"/>
    <lineage>
        <taxon>Bacteria</taxon>
        <taxon>Bacillati</taxon>
        <taxon>Actinomycetota</taxon>
        <taxon>Actinomycetes</taxon>
        <taxon>Micrococcales</taxon>
        <taxon>Microbacteriaceae</taxon>
        <taxon>Microbacterium</taxon>
    </lineage>
</organism>
<feature type="transmembrane region" description="Helical" evidence="1">
    <location>
        <begin position="92"/>
        <end position="113"/>
    </location>
</feature>
<keyword evidence="1" id="KW-0472">Membrane</keyword>
<name>A0A7D5IX68_9MICO</name>
<reference evidence="2 3" key="1">
    <citation type="submission" date="2020-06" db="EMBL/GenBank/DDBJ databases">
        <authorList>
            <person name="Jo H."/>
        </authorList>
    </citation>
    <scope>NUCLEOTIDE SEQUENCE [LARGE SCALE GENOMIC DNA]</scope>
    <source>
        <strain evidence="2 3">I46</strain>
    </source>
</reference>
<sequence length="361" mass="39296">MNRSVRWVLSALGVAFTAYLATGGMFWTRPVDAPIVLVLSLVTYLTVTGLCIFWPTRPMTGADPRGAARPAVDGSAVTAVTAEMSRPAALPLWIALLAFAVAVVVPTATWWAAGDEGRLQPFATWSLGGLGALMAVLVVRRRSIVAWSGIAVMFLQSVMWIGIGPTLSLGAVGSAIWVGGAQIIVLLIDRAAVETAELTRLQREASEWLATQEGRRRERRVRVQRALAVAGPVLSRTIAADGDLDDDERLQARLAEGRLRDELRGPRLLDDAVRRVLEDVRRSGSHVTFLDEGGLDGLDERELAAIRAELADVLDGARSERLYIRTSTHPDTAVTVVGRSRREDGVDEDVDLWREIPRPKK</sequence>
<feature type="transmembrane region" description="Helical" evidence="1">
    <location>
        <begin position="7"/>
        <end position="27"/>
    </location>
</feature>
<evidence type="ECO:0000313" key="3">
    <source>
        <dbReference type="Proteomes" id="UP000509638"/>
    </source>
</evidence>
<gene>
    <name evidence="2" type="ORF">HW566_12645</name>
</gene>
<feature type="transmembrane region" description="Helical" evidence="1">
    <location>
        <begin position="144"/>
        <end position="163"/>
    </location>
</feature>
<evidence type="ECO:0000256" key="1">
    <source>
        <dbReference type="SAM" id="Phobius"/>
    </source>
</evidence>
<dbReference type="Proteomes" id="UP000509638">
    <property type="component" value="Chromosome"/>
</dbReference>
<protein>
    <submittedName>
        <fullName evidence="2">Uncharacterized protein</fullName>
    </submittedName>
</protein>
<dbReference type="EMBL" id="CP058316">
    <property type="protein sequence ID" value="QLD12542.1"/>
    <property type="molecule type" value="Genomic_DNA"/>
</dbReference>
<feature type="transmembrane region" description="Helical" evidence="1">
    <location>
        <begin position="33"/>
        <end position="55"/>
    </location>
</feature>
<dbReference type="AlphaFoldDB" id="A0A7D5IX68"/>
<dbReference type="RefSeq" id="WP_178013384.1">
    <property type="nucleotide sequence ID" value="NZ_CP058316.1"/>
</dbReference>
<keyword evidence="1" id="KW-0812">Transmembrane</keyword>
<proteinExistence type="predicted"/>
<feature type="transmembrane region" description="Helical" evidence="1">
    <location>
        <begin position="169"/>
        <end position="188"/>
    </location>
</feature>
<keyword evidence="1" id="KW-1133">Transmembrane helix</keyword>
<accession>A0A7D5IX68</accession>
<evidence type="ECO:0000313" key="2">
    <source>
        <dbReference type="EMBL" id="QLD12542.1"/>
    </source>
</evidence>